<dbReference type="InterPro" id="IPR023393">
    <property type="entry name" value="START-like_dom_sf"/>
</dbReference>
<proteinExistence type="predicted"/>
<keyword evidence="1" id="KW-0479">Metal-binding</keyword>
<dbReference type="Gene3D" id="3.30.40.10">
    <property type="entry name" value="Zinc/RING finger domain, C3HC4 (zinc finger)"/>
    <property type="match status" value="1"/>
</dbReference>
<evidence type="ECO:0000256" key="3">
    <source>
        <dbReference type="ARBA" id="ARBA00022833"/>
    </source>
</evidence>
<evidence type="ECO:0000313" key="8">
    <source>
        <dbReference type="Proteomes" id="UP000481153"/>
    </source>
</evidence>
<organism evidence="7 8">
    <name type="scientific">Aphanomyces euteiches</name>
    <dbReference type="NCBI Taxonomy" id="100861"/>
    <lineage>
        <taxon>Eukaryota</taxon>
        <taxon>Sar</taxon>
        <taxon>Stramenopiles</taxon>
        <taxon>Oomycota</taxon>
        <taxon>Saprolegniomycetes</taxon>
        <taxon>Saprolegniales</taxon>
        <taxon>Verrucalvaceae</taxon>
        <taxon>Aphanomyces</taxon>
    </lineage>
</organism>
<feature type="region of interest" description="Disordered" evidence="5">
    <location>
        <begin position="357"/>
        <end position="397"/>
    </location>
</feature>
<dbReference type="SUPFAM" id="SSF57903">
    <property type="entry name" value="FYVE/PHD zinc finger"/>
    <property type="match status" value="1"/>
</dbReference>
<sequence length="463" mass="52343">MSWQDLGRDSFRCPPQSESARRGLIDEAKLACKYLVVTATTSDAIPIDSVIMNTKTKRHASIRMIKDKMDPSLGGSHVYTRIRTTIDAVSDFFYLDTPNKVQDYSRVMGETIVNKVTLYTLVERPVSEASSQPLHYVGVEWVLNKPKASPPRDWCYLSYHDEFCFVDEGSGEQRKGWVACMHSVDLSCCPSMEKRYGINRGTFIRSGHVFLETAEPGVLDYIKVSLIKFGGSVLKHCPQFYLKSLVKTYGSIALNLEEHFILRRLRPLLDLPVTRFQQKKDVDYCNQCLARFSWITLKKQCRACGDIVCQKCSSKWPLQFYVHKLVKVALCENCISGAQKQPQEPAAHMLTATSMMELSPTTSRPRKTYVAGDQEERSFHQTKPLEPAHARPPSYSYDESEMYDKVGPSIITLGASPPDAPVDDDEMTIHFLSPSQWRESSVTNASAQDVRLTLQSDSSSIYL</sequence>
<keyword evidence="3" id="KW-0862">Zinc</keyword>
<keyword evidence="2 4" id="KW-0863">Zinc-finger</keyword>
<dbReference type="InterPro" id="IPR013083">
    <property type="entry name" value="Znf_RING/FYVE/PHD"/>
</dbReference>
<dbReference type="PANTHER" id="PTHR13510">
    <property type="entry name" value="FYVE-FINGER-CONTAINING RAB5 EFFECTOR PROTEIN RABENOSYN-5-RELATED"/>
    <property type="match status" value="1"/>
</dbReference>
<comment type="caution">
    <text evidence="7">The sequence shown here is derived from an EMBL/GenBank/DDBJ whole genome shotgun (WGS) entry which is preliminary data.</text>
</comment>
<dbReference type="PROSITE" id="PS50178">
    <property type="entry name" value="ZF_FYVE"/>
    <property type="match status" value="1"/>
</dbReference>
<feature type="domain" description="FYVE-type" evidence="6">
    <location>
        <begin position="279"/>
        <end position="339"/>
    </location>
</feature>
<evidence type="ECO:0000256" key="5">
    <source>
        <dbReference type="SAM" id="MobiDB-lite"/>
    </source>
</evidence>
<dbReference type="Pfam" id="PF01363">
    <property type="entry name" value="FYVE"/>
    <property type="match status" value="1"/>
</dbReference>
<reference evidence="7 8" key="1">
    <citation type="submission" date="2019-07" db="EMBL/GenBank/DDBJ databases">
        <title>Genomics analysis of Aphanomyces spp. identifies a new class of oomycete effector associated with host adaptation.</title>
        <authorList>
            <person name="Gaulin E."/>
        </authorList>
    </citation>
    <scope>NUCLEOTIDE SEQUENCE [LARGE SCALE GENOMIC DNA]</scope>
    <source>
        <strain evidence="7 8">ATCC 201684</strain>
    </source>
</reference>
<dbReference type="GO" id="GO:0008270">
    <property type="term" value="F:zinc ion binding"/>
    <property type="evidence" value="ECO:0007669"/>
    <property type="project" value="UniProtKB-KW"/>
</dbReference>
<evidence type="ECO:0000256" key="2">
    <source>
        <dbReference type="ARBA" id="ARBA00022771"/>
    </source>
</evidence>
<evidence type="ECO:0000256" key="4">
    <source>
        <dbReference type="PROSITE-ProRule" id="PRU00091"/>
    </source>
</evidence>
<dbReference type="EMBL" id="VJMJ01000037">
    <property type="protein sequence ID" value="KAF0741414.1"/>
    <property type="molecule type" value="Genomic_DNA"/>
</dbReference>
<dbReference type="AlphaFoldDB" id="A0A6G0XLT5"/>
<dbReference type="InterPro" id="IPR017455">
    <property type="entry name" value="Znf_FYVE-rel"/>
</dbReference>
<evidence type="ECO:0000313" key="7">
    <source>
        <dbReference type="EMBL" id="KAF0741414.1"/>
    </source>
</evidence>
<protein>
    <recommendedName>
        <fullName evidence="6">FYVE-type domain-containing protein</fullName>
    </recommendedName>
</protein>
<dbReference type="Gene3D" id="3.30.530.20">
    <property type="match status" value="1"/>
</dbReference>
<dbReference type="PANTHER" id="PTHR13510:SF44">
    <property type="entry name" value="RABENOSYN-5"/>
    <property type="match status" value="1"/>
</dbReference>
<name>A0A6G0XLT5_9STRA</name>
<dbReference type="SMART" id="SM00064">
    <property type="entry name" value="FYVE"/>
    <property type="match status" value="1"/>
</dbReference>
<dbReference type="InterPro" id="IPR011011">
    <property type="entry name" value="Znf_FYVE_PHD"/>
</dbReference>
<dbReference type="VEuPathDB" id="FungiDB:AeMF1_015737"/>
<accession>A0A6G0XLT5</accession>
<dbReference type="InterPro" id="IPR052727">
    <property type="entry name" value="Rab4/Rab5_effector"/>
</dbReference>
<evidence type="ECO:0000256" key="1">
    <source>
        <dbReference type="ARBA" id="ARBA00022723"/>
    </source>
</evidence>
<keyword evidence="8" id="KW-1185">Reference proteome</keyword>
<dbReference type="Proteomes" id="UP000481153">
    <property type="component" value="Unassembled WGS sequence"/>
</dbReference>
<gene>
    <name evidence="7" type="ORF">Ae201684_003519</name>
</gene>
<evidence type="ECO:0000259" key="6">
    <source>
        <dbReference type="PROSITE" id="PS50178"/>
    </source>
</evidence>
<dbReference type="InterPro" id="IPR000306">
    <property type="entry name" value="Znf_FYVE"/>
</dbReference>